<protein>
    <submittedName>
        <fullName evidence="1">Uncharacterized protein</fullName>
    </submittedName>
</protein>
<dbReference type="AlphaFoldDB" id="A0A6C0HHX5"/>
<accession>A0A6C0HHX5</accession>
<organism evidence="1">
    <name type="scientific">viral metagenome</name>
    <dbReference type="NCBI Taxonomy" id="1070528"/>
    <lineage>
        <taxon>unclassified sequences</taxon>
        <taxon>metagenomes</taxon>
        <taxon>organismal metagenomes</taxon>
    </lineage>
</organism>
<proteinExistence type="predicted"/>
<evidence type="ECO:0000313" key="1">
    <source>
        <dbReference type="EMBL" id="QHT79706.1"/>
    </source>
</evidence>
<name>A0A6C0HHX5_9ZZZZ</name>
<sequence length="191" mass="21692">MASTLLSLKSIKQVLFEQIQLRVKHICTPEFIQTTKTVNGGTQTSERVTILKMKEILDSMGLHYTEASSQQAIDFQNVGGIGLNLEIKKTDSVNVMFNDTCPSEDIYYIIIFTGKEFKNKKKMVDNIPPQICCLNGDDILKTCPWYEEFKVDFNALKDKYARGPNKKLRTGLLSVFPRANWKGDISPFLSK</sequence>
<reference evidence="1" key="1">
    <citation type="journal article" date="2020" name="Nature">
        <title>Giant virus diversity and host interactions through global metagenomics.</title>
        <authorList>
            <person name="Schulz F."/>
            <person name="Roux S."/>
            <person name="Paez-Espino D."/>
            <person name="Jungbluth S."/>
            <person name="Walsh D.A."/>
            <person name="Denef V.J."/>
            <person name="McMahon K.D."/>
            <person name="Konstantinidis K.T."/>
            <person name="Eloe-Fadrosh E.A."/>
            <person name="Kyrpides N.C."/>
            <person name="Woyke T."/>
        </authorList>
    </citation>
    <scope>NUCLEOTIDE SEQUENCE</scope>
    <source>
        <strain evidence="1">GVMAG-M-3300023184-101</strain>
    </source>
</reference>
<dbReference type="EMBL" id="MN739952">
    <property type="protein sequence ID" value="QHT79706.1"/>
    <property type="molecule type" value="Genomic_DNA"/>
</dbReference>